<evidence type="ECO:0000256" key="1">
    <source>
        <dbReference type="SAM" id="Phobius"/>
    </source>
</evidence>
<dbReference type="Pfam" id="PF07811">
    <property type="entry name" value="TadE"/>
    <property type="match status" value="1"/>
</dbReference>
<gene>
    <name evidence="3" type="ORF">ACFOFO_11630</name>
</gene>
<evidence type="ECO:0000313" key="3">
    <source>
        <dbReference type="EMBL" id="MFC3108606.1"/>
    </source>
</evidence>
<organism evidence="3 4">
    <name type="scientific">Undibacterium arcticum</name>
    <dbReference type="NCBI Taxonomy" id="1762892"/>
    <lineage>
        <taxon>Bacteria</taxon>
        <taxon>Pseudomonadati</taxon>
        <taxon>Pseudomonadota</taxon>
        <taxon>Betaproteobacteria</taxon>
        <taxon>Burkholderiales</taxon>
        <taxon>Oxalobacteraceae</taxon>
        <taxon>Undibacterium</taxon>
    </lineage>
</organism>
<dbReference type="Proteomes" id="UP001595530">
    <property type="component" value="Unassembled WGS sequence"/>
</dbReference>
<keyword evidence="1" id="KW-0472">Membrane</keyword>
<feature type="transmembrane region" description="Helical" evidence="1">
    <location>
        <begin position="21"/>
        <end position="45"/>
    </location>
</feature>
<name>A0ABV7F2U2_9BURK</name>
<reference evidence="4" key="1">
    <citation type="journal article" date="2019" name="Int. J. Syst. Evol. Microbiol.">
        <title>The Global Catalogue of Microorganisms (GCM) 10K type strain sequencing project: providing services to taxonomists for standard genome sequencing and annotation.</title>
        <authorList>
            <consortium name="The Broad Institute Genomics Platform"/>
            <consortium name="The Broad Institute Genome Sequencing Center for Infectious Disease"/>
            <person name="Wu L."/>
            <person name="Ma J."/>
        </authorList>
    </citation>
    <scope>NUCLEOTIDE SEQUENCE [LARGE SCALE GENOMIC DNA]</scope>
    <source>
        <strain evidence="4">KCTC 42986</strain>
    </source>
</reference>
<accession>A0ABV7F2U2</accession>
<keyword evidence="1" id="KW-1133">Transmembrane helix</keyword>
<sequence>MRTKNFPSNASMRMQCGAAAVELAFLIIVMMFIIAGIIEFGRVFWYADALTKATRDGARLMSSWPVASLNSSGVGTAQSIAATAANAARVSPNLDVATNVLVECLGPSPGFSVVGCVDGTAPANVRVSITGFNIAIGAMVPFIKVYGGGFGNIPLSPYTTMRYMN</sequence>
<protein>
    <submittedName>
        <fullName evidence="3">TadE/TadG family type IV pilus assembly protein</fullName>
    </submittedName>
</protein>
<evidence type="ECO:0000313" key="4">
    <source>
        <dbReference type="Proteomes" id="UP001595530"/>
    </source>
</evidence>
<comment type="caution">
    <text evidence="3">The sequence shown here is derived from an EMBL/GenBank/DDBJ whole genome shotgun (WGS) entry which is preliminary data.</text>
</comment>
<keyword evidence="1" id="KW-0812">Transmembrane</keyword>
<dbReference type="RefSeq" id="WP_390331573.1">
    <property type="nucleotide sequence ID" value="NZ_JBHRTP010000032.1"/>
</dbReference>
<dbReference type="EMBL" id="JBHRTP010000032">
    <property type="protein sequence ID" value="MFC3108606.1"/>
    <property type="molecule type" value="Genomic_DNA"/>
</dbReference>
<feature type="domain" description="TadE-like" evidence="2">
    <location>
        <begin position="17"/>
        <end position="59"/>
    </location>
</feature>
<dbReference type="InterPro" id="IPR012495">
    <property type="entry name" value="TadE-like_dom"/>
</dbReference>
<evidence type="ECO:0000259" key="2">
    <source>
        <dbReference type="Pfam" id="PF07811"/>
    </source>
</evidence>
<keyword evidence="4" id="KW-1185">Reference proteome</keyword>
<proteinExistence type="predicted"/>